<feature type="signal peptide" evidence="2">
    <location>
        <begin position="1"/>
        <end position="18"/>
    </location>
</feature>
<proteinExistence type="predicted"/>
<keyword evidence="2" id="KW-0732">Signal</keyword>
<dbReference type="GeneID" id="18250497"/>
<organism evidence="4">
    <name type="scientific">Candida tenuis (strain ATCC 10573 / BCRC 21748 / CBS 615 / JCM 9827 / NBRC 10315 / NRRL Y-1498 / VKM Y-70)</name>
    <name type="common">Yeast</name>
    <name type="synonym">Yamadazyma tenuis</name>
    <dbReference type="NCBI Taxonomy" id="590646"/>
    <lineage>
        <taxon>Eukaryota</taxon>
        <taxon>Fungi</taxon>
        <taxon>Dikarya</taxon>
        <taxon>Ascomycota</taxon>
        <taxon>Saccharomycotina</taxon>
        <taxon>Pichiomycetes</taxon>
        <taxon>Debaryomycetaceae</taxon>
        <taxon>Yamadazyma</taxon>
    </lineage>
</organism>
<dbReference type="AlphaFoldDB" id="G3B8U8"/>
<dbReference type="KEGG" id="cten:18250497"/>
<feature type="chain" id="PRO_5003442812" evidence="2">
    <location>
        <begin position="19"/>
        <end position="173"/>
    </location>
</feature>
<protein>
    <submittedName>
        <fullName evidence="3">Uncharacterized protein</fullName>
    </submittedName>
</protein>
<dbReference type="Proteomes" id="UP000000707">
    <property type="component" value="Unassembled WGS sequence"/>
</dbReference>
<keyword evidence="4" id="KW-1185">Reference proteome</keyword>
<name>G3B8U8_CANTC</name>
<dbReference type="RefSeq" id="XP_006688600.1">
    <property type="nucleotide sequence ID" value="XM_006688537.1"/>
</dbReference>
<evidence type="ECO:0000313" key="3">
    <source>
        <dbReference type="EMBL" id="EGV62430.1"/>
    </source>
</evidence>
<evidence type="ECO:0000313" key="4">
    <source>
        <dbReference type="Proteomes" id="UP000000707"/>
    </source>
</evidence>
<dbReference type="HOGENOM" id="CLU_1547339_0_0_1"/>
<evidence type="ECO:0000256" key="1">
    <source>
        <dbReference type="SAM" id="MobiDB-lite"/>
    </source>
</evidence>
<accession>G3B8U8</accession>
<evidence type="ECO:0000256" key="2">
    <source>
        <dbReference type="SAM" id="SignalP"/>
    </source>
</evidence>
<dbReference type="EMBL" id="GL996527">
    <property type="protein sequence ID" value="EGV62430.1"/>
    <property type="molecule type" value="Genomic_DNA"/>
</dbReference>
<gene>
    <name evidence="3" type="ORF">CANTEDRAFT_95328</name>
</gene>
<reference evidence="3 4" key="1">
    <citation type="journal article" date="2011" name="Proc. Natl. Acad. Sci. U.S.A.">
        <title>Comparative genomics of xylose-fermenting fungi for enhanced biofuel production.</title>
        <authorList>
            <person name="Wohlbach D.J."/>
            <person name="Kuo A."/>
            <person name="Sato T.K."/>
            <person name="Potts K.M."/>
            <person name="Salamov A.A."/>
            <person name="LaButti K.M."/>
            <person name="Sun H."/>
            <person name="Clum A."/>
            <person name="Pangilinan J.L."/>
            <person name="Lindquist E.A."/>
            <person name="Lucas S."/>
            <person name="Lapidus A."/>
            <person name="Jin M."/>
            <person name="Gunawan C."/>
            <person name="Balan V."/>
            <person name="Dale B.E."/>
            <person name="Jeffries T.W."/>
            <person name="Zinkel R."/>
            <person name="Barry K.W."/>
            <person name="Grigoriev I.V."/>
            <person name="Gasch A.P."/>
        </authorList>
    </citation>
    <scope>NUCLEOTIDE SEQUENCE [LARGE SCALE GENOMIC DNA]</scope>
    <source>
        <strain evidence="4">ATCC 10573 / BCRC 21748 / CBS 615 / JCM 9827 / NBRC 10315 / NRRL Y-1498 / VKM Y-70</strain>
    </source>
</reference>
<feature type="compositionally biased region" description="Polar residues" evidence="1">
    <location>
        <begin position="45"/>
        <end position="54"/>
    </location>
</feature>
<feature type="region of interest" description="Disordered" evidence="1">
    <location>
        <begin position="20"/>
        <end position="73"/>
    </location>
</feature>
<sequence>MKFSILTTIATLCAIAQAAPAEHEGHKGNGNKGSDGKSSKNSGNPHGSSGQQNWGPGHPSWGEGSHPKPSASYTVPGNLSITYSAWGPSATFPTASLSGWPYHTTSLAIPTSIPSSSAVVGLEHLLEALEPIISILTELSDSEKAALEQLLKAIESLPSGVNVPSGFPTPTGI</sequence>